<dbReference type="GO" id="GO:0004820">
    <property type="term" value="F:glycine-tRNA ligase activity"/>
    <property type="evidence" value="ECO:0007669"/>
    <property type="project" value="UniProtKB-UniRule"/>
</dbReference>
<comment type="catalytic activity">
    <reaction evidence="9 10">
        <text>tRNA(Gly) + glycine + ATP = glycyl-tRNA(Gly) + AMP + diphosphate</text>
        <dbReference type="Rhea" id="RHEA:16013"/>
        <dbReference type="Rhea" id="RHEA-COMP:9664"/>
        <dbReference type="Rhea" id="RHEA-COMP:9683"/>
        <dbReference type="ChEBI" id="CHEBI:30616"/>
        <dbReference type="ChEBI" id="CHEBI:33019"/>
        <dbReference type="ChEBI" id="CHEBI:57305"/>
        <dbReference type="ChEBI" id="CHEBI:78442"/>
        <dbReference type="ChEBI" id="CHEBI:78522"/>
        <dbReference type="ChEBI" id="CHEBI:456215"/>
        <dbReference type="EC" id="6.1.1.14"/>
    </reaction>
</comment>
<evidence type="ECO:0000256" key="4">
    <source>
        <dbReference type="ARBA" id="ARBA00022598"/>
    </source>
</evidence>
<dbReference type="KEGG" id="spoa:EQM13_11340"/>
<keyword evidence="4 10" id="KW-0436">Ligase</keyword>
<dbReference type="InterPro" id="IPR006194">
    <property type="entry name" value="Gly-tRNA-synth_heterodimer"/>
</dbReference>
<evidence type="ECO:0000313" key="12">
    <source>
        <dbReference type="EMBL" id="QAT62137.1"/>
    </source>
</evidence>
<comment type="subcellular location">
    <subcellularLocation>
        <location evidence="1 10">Cytoplasm</location>
    </subcellularLocation>
</comment>
<dbReference type="SUPFAM" id="SSF109604">
    <property type="entry name" value="HD-domain/PDEase-like"/>
    <property type="match status" value="1"/>
</dbReference>
<evidence type="ECO:0000256" key="5">
    <source>
        <dbReference type="ARBA" id="ARBA00022741"/>
    </source>
</evidence>
<dbReference type="Proteomes" id="UP000287969">
    <property type="component" value="Chromosome"/>
</dbReference>
<dbReference type="HAMAP" id="MF_00255">
    <property type="entry name" value="Gly_tRNA_synth_beta"/>
    <property type="match status" value="1"/>
</dbReference>
<organism evidence="12 13">
    <name type="scientific">Acidilutibacter cellobiosedens</name>
    <dbReference type="NCBI Taxonomy" id="2507161"/>
    <lineage>
        <taxon>Bacteria</taxon>
        <taxon>Bacillati</taxon>
        <taxon>Bacillota</taxon>
        <taxon>Tissierellia</taxon>
        <taxon>Tissierellales</taxon>
        <taxon>Acidilutibacteraceae</taxon>
        <taxon>Acidilutibacter</taxon>
    </lineage>
</organism>
<dbReference type="PANTHER" id="PTHR30075">
    <property type="entry name" value="GLYCYL-TRNA SYNTHETASE"/>
    <property type="match status" value="1"/>
</dbReference>
<dbReference type="NCBIfam" id="TIGR00211">
    <property type="entry name" value="glyS"/>
    <property type="match status" value="1"/>
</dbReference>
<sequence>MNNKYLLEIGVEELPARFVQIGLNQLNDEVLNMLKNKKIEFEKISLYSTPRRLSFVLEGLKDRQEDSVELIKGPSKKISFDEEGKPTKAFEGFLRGHKSKIEDSFVREYNGEEYMYLNKKSEGRPVEEILIETIPNIIRGITFPKSMKWGGKNLRFARPIRWILSIFNDNILSFDLEGIKVSNITRGHRFLGSSSIVINNVDEYVDKLNDNYVIVDRNKRKEIIEYGCERLAREKGGNILPDEGLLDEITDIVEYPTPLIGKIKEEYLRLPREVIVTPMKDHQRYFPVVDDKKRLLPYFITVRNGNEDYIDVVTKGNEKVLGARLEDAKFFYQEDVKKSLESYVGELKGIVYQEKLGNLYDKTLRIQKLAVKIGDYLEVGDETQKNIERAGYLSKADLVTKMVGEFTELQGFMGKEYAASSGENEIISLAIYEQYLPRFAGDELPTTTAGAVLSIADKLDNISGCFAIGVQPTSSQDPYGLRRQAIGIINIILDKKLNLSLKELIDFSLYVYVEENGLAFDYKKVKDEIIEFFNGRIKNMFIDMGIRYDIVDAVLGTGIDDVYDLRIRADKLNNWIKKDNFEQMLFAFNRISNLAEKAVSKDVKRDLFTDEEEIQLFEKFNSIEDNVKNFLRKKEYDKALEQLSVLREPIDNFFDHTMVMVEDEKIRNNRLGLIKRISDTMLTICDLSKIVYK</sequence>
<dbReference type="Pfam" id="PF02092">
    <property type="entry name" value="tRNA_synt_2f"/>
    <property type="match status" value="1"/>
</dbReference>
<evidence type="ECO:0000256" key="6">
    <source>
        <dbReference type="ARBA" id="ARBA00022840"/>
    </source>
</evidence>
<dbReference type="EMBL" id="CP035282">
    <property type="protein sequence ID" value="QAT62137.1"/>
    <property type="molecule type" value="Genomic_DNA"/>
</dbReference>
<keyword evidence="13" id="KW-1185">Reference proteome</keyword>
<gene>
    <name evidence="10" type="primary">glyS</name>
    <name evidence="12" type="ORF">EQM13_11340</name>
</gene>
<dbReference type="InterPro" id="IPR015944">
    <property type="entry name" value="Gly-tRNA-synth_bsu"/>
</dbReference>
<dbReference type="EC" id="6.1.1.14" evidence="10"/>
<evidence type="ECO:0000256" key="9">
    <source>
        <dbReference type="ARBA" id="ARBA00047937"/>
    </source>
</evidence>
<keyword evidence="3 10" id="KW-0963">Cytoplasm</keyword>
<dbReference type="GO" id="GO:0004814">
    <property type="term" value="F:arginine-tRNA ligase activity"/>
    <property type="evidence" value="ECO:0007669"/>
    <property type="project" value="InterPro"/>
</dbReference>
<dbReference type="GO" id="GO:0006420">
    <property type="term" value="P:arginyl-tRNA aminoacylation"/>
    <property type="evidence" value="ECO:0007669"/>
    <property type="project" value="InterPro"/>
</dbReference>
<dbReference type="GO" id="GO:0005524">
    <property type="term" value="F:ATP binding"/>
    <property type="evidence" value="ECO:0007669"/>
    <property type="project" value="UniProtKB-UniRule"/>
</dbReference>
<dbReference type="RefSeq" id="WP_128752711.1">
    <property type="nucleotide sequence ID" value="NZ_CP035282.1"/>
</dbReference>
<keyword evidence="8 10" id="KW-0030">Aminoacyl-tRNA synthetase</keyword>
<keyword evidence="5 10" id="KW-0547">Nucleotide-binding</keyword>
<keyword evidence="7 10" id="KW-0648">Protein biosynthesis</keyword>
<dbReference type="GO" id="GO:0005829">
    <property type="term" value="C:cytosol"/>
    <property type="evidence" value="ECO:0007669"/>
    <property type="project" value="TreeGrafter"/>
</dbReference>
<dbReference type="InterPro" id="IPR008909">
    <property type="entry name" value="DALR_anticod-bd"/>
</dbReference>
<comment type="similarity">
    <text evidence="2 10">Belongs to the class-II aminoacyl-tRNA synthetase family.</text>
</comment>
<evidence type="ECO:0000313" key="13">
    <source>
        <dbReference type="Proteomes" id="UP000287969"/>
    </source>
</evidence>
<accession>A0A410QDR1</accession>
<dbReference type="PROSITE" id="PS50861">
    <property type="entry name" value="AA_TRNA_LIGASE_II_GLYAB"/>
    <property type="match status" value="1"/>
</dbReference>
<reference evidence="13" key="1">
    <citation type="submission" date="2019-01" db="EMBL/GenBank/DDBJ databases">
        <title>Draft genomes of a novel of Sporanaerobacter strains.</title>
        <authorList>
            <person name="Ma S."/>
        </authorList>
    </citation>
    <scope>NUCLEOTIDE SEQUENCE [LARGE SCALE GENOMIC DNA]</scope>
    <source>
        <strain evidence="13">NJN-17</strain>
    </source>
</reference>
<evidence type="ECO:0000256" key="10">
    <source>
        <dbReference type="HAMAP-Rule" id="MF_00255"/>
    </source>
</evidence>
<dbReference type="SMART" id="SM00836">
    <property type="entry name" value="DALR_1"/>
    <property type="match status" value="1"/>
</dbReference>
<dbReference type="Pfam" id="PF05746">
    <property type="entry name" value="DALR_1"/>
    <property type="match status" value="1"/>
</dbReference>
<keyword evidence="6 10" id="KW-0067">ATP-binding</keyword>
<dbReference type="AlphaFoldDB" id="A0A410QDR1"/>
<dbReference type="Gene3D" id="1.10.730.10">
    <property type="entry name" value="Isoleucyl-tRNA Synthetase, Domain 1"/>
    <property type="match status" value="1"/>
</dbReference>
<evidence type="ECO:0000256" key="8">
    <source>
        <dbReference type="ARBA" id="ARBA00023146"/>
    </source>
</evidence>
<protein>
    <recommendedName>
        <fullName evidence="10">Glycine--tRNA ligase beta subunit</fullName>
        <ecNumber evidence="10">6.1.1.14</ecNumber>
    </recommendedName>
    <alternativeName>
        <fullName evidence="10">Glycyl-tRNA synthetase beta subunit</fullName>
        <shortName evidence="10">GlyRS</shortName>
    </alternativeName>
</protein>
<comment type="subunit">
    <text evidence="10">Tetramer of two alpha and two beta subunits.</text>
</comment>
<name>A0A410QDR1_9FIRM</name>
<dbReference type="PANTHER" id="PTHR30075:SF2">
    <property type="entry name" value="GLYCINE--TRNA LIGASE, CHLOROPLASTIC_MITOCHONDRIAL 2"/>
    <property type="match status" value="1"/>
</dbReference>
<evidence type="ECO:0000256" key="1">
    <source>
        <dbReference type="ARBA" id="ARBA00004496"/>
    </source>
</evidence>
<dbReference type="GO" id="GO:0006426">
    <property type="term" value="P:glycyl-tRNA aminoacylation"/>
    <property type="evidence" value="ECO:0007669"/>
    <property type="project" value="UniProtKB-UniRule"/>
</dbReference>
<dbReference type="OrthoDB" id="9775440at2"/>
<evidence type="ECO:0000256" key="7">
    <source>
        <dbReference type="ARBA" id="ARBA00022917"/>
    </source>
</evidence>
<feature type="domain" description="DALR anticodon binding" evidence="11">
    <location>
        <begin position="584"/>
        <end position="690"/>
    </location>
</feature>
<proteinExistence type="inferred from homology"/>
<evidence type="ECO:0000256" key="3">
    <source>
        <dbReference type="ARBA" id="ARBA00022490"/>
    </source>
</evidence>
<evidence type="ECO:0000256" key="2">
    <source>
        <dbReference type="ARBA" id="ARBA00008226"/>
    </source>
</evidence>
<dbReference type="PRINTS" id="PR01045">
    <property type="entry name" value="TRNASYNTHGB"/>
</dbReference>
<evidence type="ECO:0000259" key="11">
    <source>
        <dbReference type="SMART" id="SM00836"/>
    </source>
</evidence>